<dbReference type="STRING" id="1798409.A3I24_02095"/>
<keyword evidence="1" id="KW-0472">Membrane</keyword>
<keyword evidence="1" id="KW-1133">Transmembrane helix</keyword>
<feature type="transmembrane region" description="Helical" evidence="1">
    <location>
        <begin position="95"/>
        <end position="113"/>
    </location>
</feature>
<dbReference type="EMBL" id="MHJL01000011">
    <property type="protein sequence ID" value="OGY67936.1"/>
    <property type="molecule type" value="Genomic_DNA"/>
</dbReference>
<dbReference type="InterPro" id="IPR003675">
    <property type="entry name" value="Rce1/LyrA-like_dom"/>
</dbReference>
<evidence type="ECO:0000313" key="3">
    <source>
        <dbReference type="EMBL" id="OGY67936.1"/>
    </source>
</evidence>
<dbReference type="Pfam" id="PF02517">
    <property type="entry name" value="Rce1-like"/>
    <property type="match status" value="1"/>
</dbReference>
<gene>
    <name evidence="3" type="ORF">A3I24_02095</name>
</gene>
<keyword evidence="1" id="KW-0812">Transmembrane</keyword>
<evidence type="ECO:0000259" key="2">
    <source>
        <dbReference type="Pfam" id="PF02517"/>
    </source>
</evidence>
<feature type="transmembrane region" description="Helical" evidence="1">
    <location>
        <begin position="65"/>
        <end position="88"/>
    </location>
</feature>
<feature type="transmembrane region" description="Helical" evidence="1">
    <location>
        <begin position="146"/>
        <end position="168"/>
    </location>
</feature>
<dbReference type="GO" id="GO:0004175">
    <property type="term" value="F:endopeptidase activity"/>
    <property type="evidence" value="ECO:0007669"/>
    <property type="project" value="UniProtKB-ARBA"/>
</dbReference>
<organism evidence="3 4">
    <name type="scientific">Candidatus Harrisonbacteria bacterium RIFCSPLOWO2_02_FULL_41_13b</name>
    <dbReference type="NCBI Taxonomy" id="1798409"/>
    <lineage>
        <taxon>Bacteria</taxon>
        <taxon>Candidatus Harrisoniibacteriota</taxon>
    </lineage>
</organism>
<feature type="domain" description="CAAX prenyl protease 2/Lysostaphin resistance protein A-like" evidence="2">
    <location>
        <begin position="63"/>
        <end position="160"/>
    </location>
</feature>
<dbReference type="AlphaFoldDB" id="A0A1G1ZUY1"/>
<comment type="caution">
    <text evidence="3">The sequence shown here is derived from an EMBL/GenBank/DDBJ whole genome shotgun (WGS) entry which is preliminary data.</text>
</comment>
<accession>A0A1G1ZUY1</accession>
<evidence type="ECO:0000256" key="1">
    <source>
        <dbReference type="SAM" id="Phobius"/>
    </source>
</evidence>
<name>A0A1G1ZUY1_9BACT</name>
<sequence>MSKLEIWLEDEPRGRRLFFWMVLPALGLFFYNLILTGIISLFILLDLDDDPVEFGIKIVSFKLPIILLGVAFIEELLFRLAPLSLALYGPENSKITDVLVMVVISSIIFGVLHGGYFNILFQGVDGLVFCLVFLKCGGWHHCYWKAIGASTVCHAFFNLLISYLAYFMHGV</sequence>
<dbReference type="GO" id="GO:0080120">
    <property type="term" value="P:CAAX-box protein maturation"/>
    <property type="evidence" value="ECO:0007669"/>
    <property type="project" value="UniProtKB-ARBA"/>
</dbReference>
<proteinExistence type="predicted"/>
<feature type="transmembrane region" description="Helical" evidence="1">
    <location>
        <begin position="21"/>
        <end position="45"/>
    </location>
</feature>
<evidence type="ECO:0000313" key="4">
    <source>
        <dbReference type="Proteomes" id="UP000177690"/>
    </source>
</evidence>
<reference evidence="3 4" key="1">
    <citation type="journal article" date="2016" name="Nat. Commun.">
        <title>Thousands of microbial genomes shed light on interconnected biogeochemical processes in an aquifer system.</title>
        <authorList>
            <person name="Anantharaman K."/>
            <person name="Brown C.T."/>
            <person name="Hug L.A."/>
            <person name="Sharon I."/>
            <person name="Castelle C.J."/>
            <person name="Probst A.J."/>
            <person name="Thomas B.C."/>
            <person name="Singh A."/>
            <person name="Wilkins M.J."/>
            <person name="Karaoz U."/>
            <person name="Brodie E.L."/>
            <person name="Williams K.H."/>
            <person name="Hubbard S.S."/>
            <person name="Banfield J.F."/>
        </authorList>
    </citation>
    <scope>NUCLEOTIDE SEQUENCE [LARGE SCALE GENOMIC DNA]</scope>
</reference>
<protein>
    <recommendedName>
        <fullName evidence="2">CAAX prenyl protease 2/Lysostaphin resistance protein A-like domain-containing protein</fullName>
    </recommendedName>
</protein>
<dbReference type="Proteomes" id="UP000177690">
    <property type="component" value="Unassembled WGS sequence"/>
</dbReference>